<dbReference type="GO" id="GO:0004674">
    <property type="term" value="F:protein serine/threonine kinase activity"/>
    <property type="evidence" value="ECO:0007669"/>
    <property type="project" value="TreeGrafter"/>
</dbReference>
<comment type="caution">
    <text evidence="2">The sequence shown here is derived from an EMBL/GenBank/DDBJ whole genome shotgun (WGS) entry which is preliminary data.</text>
</comment>
<dbReference type="AlphaFoldDB" id="A0A0M0LPA2"/>
<keyword evidence="2" id="KW-0808">Transferase</keyword>
<dbReference type="Pfam" id="PF07714">
    <property type="entry name" value="PK_Tyr_Ser-Thr"/>
    <property type="match status" value="1"/>
</dbReference>
<name>A0A0M0LPA2_9EUKA</name>
<dbReference type="Gene3D" id="1.10.510.10">
    <property type="entry name" value="Transferase(Phosphotransferase) domain 1"/>
    <property type="match status" value="1"/>
</dbReference>
<sequence>MTSMSHSTVGGRGTLPFKAPELFAHPPLVGPEADVYAFSILAWIVVCGEQPYAKMLSAATSLPQAVVQGVRPTLANPNEEWQDKTIPPMVRLIEGCWHAEYTQRPTFGSGSASREEGSKGARSGIVAMLEKMEDSLSKGSELEALSQLALATRLISTESEAEALSLSLVQIGAAQGDATTTAAEQSDLAEEKAALETSQGLLRQHAFSALSQMPGGTGGELASALSAMLQQQSDMFRQAMQELSVSVERELSELKVEAESNKRSLIRLAEGELDCPRLFVLLPMEASSSKLMQLVKREFLKDKYRLVFLDPVTGCAVRCGPDGNGYKMEMPKKWLIENRKIISAGLRIVKMTAAAGCVAGLPLGSFKGLPSQAVSKAEVEAVKLFERVYSGSVLIGESALGDDASSTSSSASPSAAKAVKAATGRAYKQLRKMLKDQCKDEYLVHCEMTKEKARDGSIEFVSAGSKERFLHFGQQCLIWNDETLKQKAAAKAAVLSRSAADLLHMI</sequence>
<evidence type="ECO:0000259" key="1">
    <source>
        <dbReference type="Pfam" id="PF07714"/>
    </source>
</evidence>
<dbReference type="InterPro" id="IPR051681">
    <property type="entry name" value="Ser/Thr_Kinases-Pseudokinases"/>
</dbReference>
<dbReference type="SUPFAM" id="SSF56112">
    <property type="entry name" value="Protein kinase-like (PK-like)"/>
    <property type="match status" value="1"/>
</dbReference>
<protein>
    <submittedName>
        <fullName evidence="2">Ankyrin repeat and protein kinase domain-containing protein 1</fullName>
    </submittedName>
</protein>
<evidence type="ECO:0000313" key="2">
    <source>
        <dbReference type="EMBL" id="KOO52895.1"/>
    </source>
</evidence>
<keyword evidence="3" id="KW-1185">Reference proteome</keyword>
<dbReference type="InterPro" id="IPR011009">
    <property type="entry name" value="Kinase-like_dom_sf"/>
</dbReference>
<dbReference type="InterPro" id="IPR001245">
    <property type="entry name" value="Ser-Thr/Tyr_kinase_cat_dom"/>
</dbReference>
<gene>
    <name evidence="2" type="ORF">Ctob_016153</name>
</gene>
<keyword evidence="2" id="KW-0418">Kinase</keyword>
<dbReference type="Proteomes" id="UP000037460">
    <property type="component" value="Unassembled WGS sequence"/>
</dbReference>
<dbReference type="EMBL" id="JWZX01000465">
    <property type="protein sequence ID" value="KOO52895.1"/>
    <property type="molecule type" value="Genomic_DNA"/>
</dbReference>
<accession>A0A0M0LPA2</accession>
<dbReference type="PANTHER" id="PTHR44329">
    <property type="entry name" value="SERINE/THREONINE-PROTEIN KINASE TNNI3K-RELATED"/>
    <property type="match status" value="1"/>
</dbReference>
<organism evidence="2 3">
    <name type="scientific">Chrysochromulina tobinii</name>
    <dbReference type="NCBI Taxonomy" id="1460289"/>
    <lineage>
        <taxon>Eukaryota</taxon>
        <taxon>Haptista</taxon>
        <taxon>Haptophyta</taxon>
        <taxon>Prymnesiophyceae</taxon>
        <taxon>Prymnesiales</taxon>
        <taxon>Chrysochromulinaceae</taxon>
        <taxon>Chrysochromulina</taxon>
    </lineage>
</organism>
<reference evidence="3" key="1">
    <citation type="journal article" date="2015" name="PLoS Genet.">
        <title>Genome Sequence and Transcriptome Analyses of Chrysochromulina tobin: Metabolic Tools for Enhanced Algal Fitness in the Prominent Order Prymnesiales (Haptophyceae).</title>
        <authorList>
            <person name="Hovde B.T."/>
            <person name="Deodato C.R."/>
            <person name="Hunsperger H.M."/>
            <person name="Ryken S.A."/>
            <person name="Yost W."/>
            <person name="Jha R.K."/>
            <person name="Patterson J."/>
            <person name="Monnat R.J. Jr."/>
            <person name="Barlow S.B."/>
            <person name="Starkenburg S.R."/>
            <person name="Cattolico R.A."/>
        </authorList>
    </citation>
    <scope>NUCLEOTIDE SEQUENCE</scope>
    <source>
        <strain evidence="3">CCMP291</strain>
    </source>
</reference>
<feature type="domain" description="Serine-threonine/tyrosine-protein kinase catalytic" evidence="1">
    <location>
        <begin position="10"/>
        <end position="108"/>
    </location>
</feature>
<evidence type="ECO:0000313" key="3">
    <source>
        <dbReference type="Proteomes" id="UP000037460"/>
    </source>
</evidence>
<proteinExistence type="predicted"/>